<gene>
    <name evidence="1" type="ORF">EOI86_10195</name>
</gene>
<evidence type="ECO:0000313" key="1">
    <source>
        <dbReference type="EMBL" id="RVU39572.1"/>
    </source>
</evidence>
<comment type="caution">
    <text evidence="1">The sequence shown here is derived from an EMBL/GenBank/DDBJ whole genome shotgun (WGS) entry which is preliminary data.</text>
</comment>
<accession>A0A3S2WD02</accession>
<organism evidence="1 2">
    <name type="scientific">Hwanghaeella grinnelliae</name>
    <dbReference type="NCBI Taxonomy" id="2500179"/>
    <lineage>
        <taxon>Bacteria</taxon>
        <taxon>Pseudomonadati</taxon>
        <taxon>Pseudomonadota</taxon>
        <taxon>Alphaproteobacteria</taxon>
        <taxon>Rhodospirillales</taxon>
        <taxon>Rhodospirillaceae</taxon>
        <taxon>Hwanghaeella</taxon>
    </lineage>
</organism>
<protein>
    <submittedName>
        <fullName evidence="1">Uncharacterized protein</fullName>
    </submittedName>
</protein>
<evidence type="ECO:0000313" key="2">
    <source>
        <dbReference type="Proteomes" id="UP000287447"/>
    </source>
</evidence>
<reference evidence="2" key="1">
    <citation type="submission" date="2019-01" db="EMBL/GenBank/DDBJ databases">
        <title>Gri0909 isolated from a small marine red alga.</title>
        <authorList>
            <person name="Kim J."/>
            <person name="Jeong S.E."/>
            <person name="Jeon C.O."/>
        </authorList>
    </citation>
    <scope>NUCLEOTIDE SEQUENCE [LARGE SCALE GENOMIC DNA]</scope>
    <source>
        <strain evidence="2">Gri0909</strain>
    </source>
</reference>
<proteinExistence type="predicted"/>
<dbReference type="AlphaFoldDB" id="A0A3S2WD02"/>
<keyword evidence="2" id="KW-1185">Reference proteome</keyword>
<dbReference type="EMBL" id="SADE01000001">
    <property type="protein sequence ID" value="RVU39572.1"/>
    <property type="molecule type" value="Genomic_DNA"/>
</dbReference>
<dbReference type="RefSeq" id="WP_127764943.1">
    <property type="nucleotide sequence ID" value="NZ_SADE01000001.1"/>
</dbReference>
<dbReference type="Proteomes" id="UP000287447">
    <property type="component" value="Unassembled WGS sequence"/>
</dbReference>
<sequence length="172" mass="19839">MRKKSSVEAMVETVRLIFAGEFDRGKKDVHYSQIFYEYVSAYSAHCRHRIKSGTRFVTEVYKNGSFEDRYETAVETEFVDSFKKHDRIRSDALTAASVGAIGRTLSQSNPFDFGSIVNVVAEREFRAKIMEMNVQPHCDNASGMTMHENFRRFEFGLKPLKNENAQRMMQAL</sequence>
<name>A0A3S2WD02_9PROT</name>